<gene>
    <name evidence="3" type="ORF">NDU88_001328</name>
</gene>
<protein>
    <recommendedName>
        <fullName evidence="5">Secreted protein</fullName>
    </recommendedName>
</protein>
<evidence type="ECO:0008006" key="5">
    <source>
        <dbReference type="Google" id="ProtNLM"/>
    </source>
</evidence>
<feature type="region of interest" description="Disordered" evidence="1">
    <location>
        <begin position="27"/>
        <end position="105"/>
    </location>
</feature>
<evidence type="ECO:0000313" key="3">
    <source>
        <dbReference type="EMBL" id="KAJ1103907.1"/>
    </source>
</evidence>
<proteinExistence type="predicted"/>
<organism evidence="3 4">
    <name type="scientific">Pleurodeles waltl</name>
    <name type="common">Iberian ribbed newt</name>
    <dbReference type="NCBI Taxonomy" id="8319"/>
    <lineage>
        <taxon>Eukaryota</taxon>
        <taxon>Metazoa</taxon>
        <taxon>Chordata</taxon>
        <taxon>Craniata</taxon>
        <taxon>Vertebrata</taxon>
        <taxon>Euteleostomi</taxon>
        <taxon>Amphibia</taxon>
        <taxon>Batrachia</taxon>
        <taxon>Caudata</taxon>
        <taxon>Salamandroidea</taxon>
        <taxon>Salamandridae</taxon>
        <taxon>Pleurodelinae</taxon>
        <taxon>Pleurodeles</taxon>
    </lineage>
</organism>
<dbReference type="Proteomes" id="UP001066276">
    <property type="component" value="Chromosome 9"/>
</dbReference>
<sequence>MPPPHVRWILLLLFTPDGALVLDRAPRRPVSAARPHRAALVRRCKSAPAAHSSRRAADSLRPGPIPPHTTLGSRQRALLLPGAPQPPGTLFSRRRRPSIPRVASD</sequence>
<name>A0AAV7MNE1_PLEWA</name>
<feature type="compositionally biased region" description="Basic residues" evidence="1">
    <location>
        <begin position="34"/>
        <end position="45"/>
    </location>
</feature>
<keyword evidence="4" id="KW-1185">Reference proteome</keyword>
<evidence type="ECO:0000256" key="1">
    <source>
        <dbReference type="SAM" id="MobiDB-lite"/>
    </source>
</evidence>
<feature type="signal peptide" evidence="2">
    <location>
        <begin position="1"/>
        <end position="19"/>
    </location>
</feature>
<dbReference type="EMBL" id="JANPWB010000013">
    <property type="protein sequence ID" value="KAJ1103907.1"/>
    <property type="molecule type" value="Genomic_DNA"/>
</dbReference>
<dbReference type="AlphaFoldDB" id="A0AAV7MNE1"/>
<comment type="caution">
    <text evidence="3">The sequence shown here is derived from an EMBL/GenBank/DDBJ whole genome shotgun (WGS) entry which is preliminary data.</text>
</comment>
<reference evidence="3" key="1">
    <citation type="journal article" date="2022" name="bioRxiv">
        <title>Sequencing and chromosome-scale assembly of the giantPleurodeles waltlgenome.</title>
        <authorList>
            <person name="Brown T."/>
            <person name="Elewa A."/>
            <person name="Iarovenko S."/>
            <person name="Subramanian E."/>
            <person name="Araus A.J."/>
            <person name="Petzold A."/>
            <person name="Susuki M."/>
            <person name="Suzuki K.-i.T."/>
            <person name="Hayashi T."/>
            <person name="Toyoda A."/>
            <person name="Oliveira C."/>
            <person name="Osipova E."/>
            <person name="Leigh N.D."/>
            <person name="Simon A."/>
            <person name="Yun M.H."/>
        </authorList>
    </citation>
    <scope>NUCLEOTIDE SEQUENCE</scope>
    <source>
        <strain evidence="3">20211129_DDA</strain>
        <tissue evidence="3">Liver</tissue>
    </source>
</reference>
<feature type="chain" id="PRO_5043955953" description="Secreted protein" evidence="2">
    <location>
        <begin position="20"/>
        <end position="105"/>
    </location>
</feature>
<keyword evidence="2" id="KW-0732">Signal</keyword>
<evidence type="ECO:0000256" key="2">
    <source>
        <dbReference type="SAM" id="SignalP"/>
    </source>
</evidence>
<evidence type="ECO:0000313" key="4">
    <source>
        <dbReference type="Proteomes" id="UP001066276"/>
    </source>
</evidence>
<accession>A0AAV7MNE1</accession>